<proteinExistence type="predicted"/>
<evidence type="ECO:0000313" key="2">
    <source>
        <dbReference type="Proteomes" id="UP001193734"/>
    </source>
</evidence>
<name>A0ABX2ASG4_9BACT</name>
<dbReference type="EMBL" id="JABKKE010000004">
    <property type="protein sequence ID" value="NPE13496.1"/>
    <property type="molecule type" value="Genomic_DNA"/>
</dbReference>
<evidence type="ECO:0000313" key="1">
    <source>
        <dbReference type="EMBL" id="NPE13496.1"/>
    </source>
</evidence>
<organism evidence="1 2">
    <name type="scientific">Xylanibacter rodentium</name>
    <dbReference type="NCBI Taxonomy" id="2736289"/>
    <lineage>
        <taxon>Bacteria</taxon>
        <taxon>Pseudomonadati</taxon>
        <taxon>Bacteroidota</taxon>
        <taxon>Bacteroidia</taxon>
        <taxon>Bacteroidales</taxon>
        <taxon>Prevotellaceae</taxon>
        <taxon>Xylanibacter</taxon>
    </lineage>
</organism>
<dbReference type="GeneID" id="82156922"/>
<comment type="caution">
    <text evidence="1">The sequence shown here is derived from an EMBL/GenBank/DDBJ whole genome shotgun (WGS) entry which is preliminary data.</text>
</comment>
<keyword evidence="2" id="KW-1185">Reference proteome</keyword>
<dbReference type="Proteomes" id="UP001193734">
    <property type="component" value="Unassembled WGS sequence"/>
</dbReference>
<gene>
    <name evidence="1" type="ORF">HPS55_03995</name>
</gene>
<reference evidence="1 2" key="1">
    <citation type="submission" date="2020-05" db="EMBL/GenBank/DDBJ databases">
        <title>Distinct polysaccharide utilization as determinants for interspecies competition between intestinal Prevotella spp.</title>
        <authorList>
            <person name="Galvez E.J.C."/>
            <person name="Iljazovic A."/>
            <person name="Strowig T."/>
        </authorList>
    </citation>
    <scope>NUCLEOTIDE SEQUENCE [LARGE SCALE GENOMIC DNA]</scope>
    <source>
        <strain evidence="1 2">PROD</strain>
    </source>
</reference>
<protein>
    <submittedName>
        <fullName evidence="1">Uncharacterized protein</fullName>
    </submittedName>
</protein>
<sequence length="131" mass="14710">MKGIVVKSNIAGKKDFFEIAIPDGVVDVMINFARYNGAYWSVGGLKMPDCVNLSWTGGHLAVGDEIQVEFADIDKMIPPVHQESFSTIKERMAAVADEDDDVVDLQRKLERYYRLKAILEDEKLIEASDED</sequence>
<dbReference type="RefSeq" id="WP_172176344.1">
    <property type="nucleotide sequence ID" value="NZ_CASGIA010000006.1"/>
</dbReference>
<accession>A0ABX2ASG4</accession>